<dbReference type="GO" id="GO:0051123">
    <property type="term" value="P:RNA polymerase II preinitiation complex assembly"/>
    <property type="evidence" value="ECO:0007669"/>
    <property type="project" value="TreeGrafter"/>
</dbReference>
<dbReference type="GO" id="GO:0003713">
    <property type="term" value="F:transcription coactivator activity"/>
    <property type="evidence" value="ECO:0007669"/>
    <property type="project" value="TreeGrafter"/>
</dbReference>
<reference evidence="8" key="1">
    <citation type="submission" date="2025-08" db="UniProtKB">
        <authorList>
            <consortium name="RefSeq"/>
        </authorList>
    </citation>
    <scope>IDENTIFICATION</scope>
    <source>
        <strain evidence="8">14028-0561.14</strain>
        <tissue evidence="8">Whole fly</tissue>
    </source>
</reference>
<keyword evidence="3" id="KW-0805">Transcription regulation</keyword>
<evidence type="ECO:0000313" key="7">
    <source>
        <dbReference type="Proteomes" id="UP001652661"/>
    </source>
</evidence>
<dbReference type="GO" id="GO:0016251">
    <property type="term" value="F:RNA polymerase II general transcription initiation factor activity"/>
    <property type="evidence" value="ECO:0007669"/>
    <property type="project" value="InterPro"/>
</dbReference>
<dbReference type="Proteomes" id="UP001652661">
    <property type="component" value="Chromosome 3R"/>
</dbReference>
<comment type="similarity">
    <text evidence="2">Belongs to the TAF6 family.</text>
</comment>
<dbReference type="InterPro" id="IPR037796">
    <property type="entry name" value="TAF6"/>
</dbReference>
<keyword evidence="7" id="KW-1185">Reference proteome</keyword>
<dbReference type="GO" id="GO:0005669">
    <property type="term" value="C:transcription factor TFIID complex"/>
    <property type="evidence" value="ECO:0007669"/>
    <property type="project" value="InterPro"/>
</dbReference>
<dbReference type="InterPro" id="IPR011442">
    <property type="entry name" value="TAF6_C"/>
</dbReference>
<dbReference type="OrthoDB" id="361039at2759"/>
<comment type="subcellular location">
    <subcellularLocation>
        <location evidence="1">Nucleus</location>
    </subcellularLocation>
</comment>
<evidence type="ECO:0000256" key="3">
    <source>
        <dbReference type="ARBA" id="ARBA00023015"/>
    </source>
</evidence>
<accession>A0A6P4I2X5</accession>
<protein>
    <submittedName>
        <fullName evidence="8">Transcription initiation factor TFIID subunit 6</fullName>
    </submittedName>
</protein>
<dbReference type="PANTHER" id="PTHR10221:SF9">
    <property type="entry name" value="TRANSCRIPTION INITIATION FACTOR TFIID SUBUNIT 6"/>
    <property type="match status" value="1"/>
</dbReference>
<dbReference type="GO" id="GO:0000124">
    <property type="term" value="C:SAGA complex"/>
    <property type="evidence" value="ECO:0007669"/>
    <property type="project" value="InterPro"/>
</dbReference>
<evidence type="ECO:0000256" key="1">
    <source>
        <dbReference type="ARBA" id="ARBA00004123"/>
    </source>
</evidence>
<proteinExistence type="inferred from homology"/>
<dbReference type="PANTHER" id="PTHR10221">
    <property type="entry name" value="TRANSCRIPTION INITIATION FACTOR TFIID SUBUNIT 6"/>
    <property type="match status" value="1"/>
</dbReference>
<evidence type="ECO:0000256" key="5">
    <source>
        <dbReference type="ARBA" id="ARBA00023242"/>
    </source>
</evidence>
<dbReference type="GO" id="GO:0046695">
    <property type="term" value="C:SLIK (SAGA-like) complex"/>
    <property type="evidence" value="ECO:0007669"/>
    <property type="project" value="InterPro"/>
</dbReference>
<evidence type="ECO:0000313" key="8">
    <source>
        <dbReference type="RefSeq" id="XP_017023262.1"/>
    </source>
</evidence>
<organism evidence="7 8">
    <name type="scientific">Drosophila kikkawai</name>
    <name type="common">Fruit fly</name>
    <dbReference type="NCBI Taxonomy" id="30033"/>
    <lineage>
        <taxon>Eukaryota</taxon>
        <taxon>Metazoa</taxon>
        <taxon>Ecdysozoa</taxon>
        <taxon>Arthropoda</taxon>
        <taxon>Hexapoda</taxon>
        <taxon>Insecta</taxon>
        <taxon>Pterygota</taxon>
        <taxon>Neoptera</taxon>
        <taxon>Endopterygota</taxon>
        <taxon>Diptera</taxon>
        <taxon>Brachycera</taxon>
        <taxon>Muscomorpha</taxon>
        <taxon>Ephydroidea</taxon>
        <taxon>Drosophilidae</taxon>
        <taxon>Drosophila</taxon>
        <taxon>Sophophora</taxon>
    </lineage>
</organism>
<evidence type="ECO:0000256" key="4">
    <source>
        <dbReference type="ARBA" id="ARBA00023163"/>
    </source>
</evidence>
<dbReference type="FunFam" id="1.25.40.770:FF:000001">
    <property type="entry name" value="Transcription initiation factor TFIID subunit 6"/>
    <property type="match status" value="1"/>
</dbReference>
<dbReference type="AlphaFoldDB" id="A0A6P4I2X5"/>
<dbReference type="InterPro" id="IPR046344">
    <property type="entry name" value="TAF6_C_sf"/>
</dbReference>
<evidence type="ECO:0000259" key="6">
    <source>
        <dbReference type="Pfam" id="PF07571"/>
    </source>
</evidence>
<dbReference type="Gene3D" id="1.25.40.770">
    <property type="entry name" value="TAF6, C-terminal HEAT repeat domain"/>
    <property type="match status" value="1"/>
</dbReference>
<gene>
    <name evidence="8" type="primary">mia</name>
</gene>
<keyword evidence="5" id="KW-0539">Nucleus</keyword>
<name>A0A6P4I2X5_DROKI</name>
<feature type="domain" description="TAF6 C-terminal HEAT repeat" evidence="6">
    <location>
        <begin position="168"/>
        <end position="348"/>
    </location>
</feature>
<dbReference type="Pfam" id="PF07571">
    <property type="entry name" value="TAF6_C"/>
    <property type="match status" value="1"/>
</dbReference>
<sequence length="436" mass="49182">MSFVIENEEIIRKKKSFSKSSLTSIALNGTGQDLGENEMQWLSLKITEDIKKLLNEAGKYARRTRDDRVRLSHIQHAVRSLCPDVFSRLLLRGNVLEEPIKVMPRIECQSNAKPRPMQLYVERIYEPQNPSAVRIPPNSPLNSAWLREKRASWMRQERAQLMPCKNFPLTKEQLHFYQMVTESCVGSSSMPRQVALHALSTDPTLEVLLPRLSVFIADAVAINVAEQNIIFLFYLMRMVKALLSNNSLNLSKYLHLILPAVLSCLLTKQIVFSVGMADHWSLREYSGSIATEIVRHYEVSDSNLLPRVVGVYKVALLKRPLTTMYGAVIGLGKMGNDAVRACILPKLKYLSLRIEPHLRDTKEFSSASLQTQASKFISHRLMKMCTPLLDCSPQDSPEVYSAAYGLLGPMLRSAVIVSRVKAKAEMMVKAKGGRLP</sequence>
<dbReference type="RefSeq" id="XP_017023262.1">
    <property type="nucleotide sequence ID" value="XM_017167773.3"/>
</dbReference>
<keyword evidence="4" id="KW-0804">Transcription</keyword>
<dbReference type="CDD" id="cd08050">
    <property type="entry name" value="TAF6C"/>
    <property type="match status" value="1"/>
</dbReference>
<evidence type="ECO:0000256" key="2">
    <source>
        <dbReference type="ARBA" id="ARBA00007688"/>
    </source>
</evidence>